<sequence>MENTRYINMLDLSPQQRELTGLPFGLYAEDNSFLEKLYNYVWKFHKTEDKGEILHVLQLRYELMSQNRYQLARLYERPIEEIRVLNQLTPLMESENGLRFQLLSSSIAVDISDSTARYTQPGQVFIVGEDNHSWIRTALRVEQLEESKELTAEPLPVQPPSLPELKPSMQSGAYSG</sequence>
<dbReference type="EMBL" id="AP014927">
    <property type="protein sequence ID" value="BAS04903.1"/>
    <property type="molecule type" value="Genomic_DNA"/>
</dbReference>
<evidence type="ECO:0000313" key="2">
    <source>
        <dbReference type="EMBL" id="BAS04903.1"/>
    </source>
</evidence>
<accession>A0A0K2QQS7</accession>
<name>A0A0K2QQS7_9CAUD</name>
<organism evidence="2 3">
    <name type="scientific">Ralstonia phage RSF1</name>
    <dbReference type="NCBI Taxonomy" id="1689679"/>
    <lineage>
        <taxon>Viruses</taxon>
        <taxon>Duplodnaviria</taxon>
        <taxon>Heunggongvirae</taxon>
        <taxon>Uroviricota</taxon>
        <taxon>Caudoviricetes</taxon>
        <taxon>Chimalliviridae</taxon>
        <taxon>Chiangmaivirus</taxon>
        <taxon>Chiangmaivirus RSF1</taxon>
    </lineage>
</organism>
<dbReference type="KEGG" id="vg:26634572"/>
<keyword evidence="3" id="KW-1185">Reference proteome</keyword>
<evidence type="ECO:0000313" key="3">
    <source>
        <dbReference type="Proteomes" id="UP000202583"/>
    </source>
</evidence>
<dbReference type="GeneID" id="26634572"/>
<protein>
    <submittedName>
        <fullName evidence="2">Uncharacterized protein</fullName>
    </submittedName>
</protein>
<proteinExistence type="predicted"/>
<dbReference type="Proteomes" id="UP000202583">
    <property type="component" value="Segment"/>
</dbReference>
<feature type="region of interest" description="Disordered" evidence="1">
    <location>
        <begin position="150"/>
        <end position="176"/>
    </location>
</feature>
<dbReference type="OrthoDB" id="32442at10239"/>
<reference evidence="2 3" key="1">
    <citation type="submission" date="2015-07" db="EMBL/GenBank/DDBJ databases">
        <title>Two Asian jumbo phage RSL2 and RSF1 infecting the phytopathogen Ralstonia solanacearum share common features related to the phi-KZ-like phages.</title>
        <authorList>
            <person name="Kawasaki T."/>
            <person name="Fujie M."/>
            <person name="Chatchawankanphanich O."/>
            <person name="Ogata H."/>
            <person name="Yamada T."/>
        </authorList>
    </citation>
    <scope>NUCLEOTIDE SEQUENCE [LARGE SCALE GENOMIC DNA]</scope>
    <source>
        <strain evidence="2 3">RSF1</strain>
    </source>
</reference>
<dbReference type="RefSeq" id="YP_009207915.1">
    <property type="nucleotide sequence ID" value="NC_028899.1"/>
</dbReference>
<evidence type="ECO:0000256" key="1">
    <source>
        <dbReference type="SAM" id="MobiDB-lite"/>
    </source>
</evidence>